<organism evidence="1 2">
    <name type="scientific">Natrialba chahannaoensis JCM 10990</name>
    <dbReference type="NCBI Taxonomy" id="1227492"/>
    <lineage>
        <taxon>Archaea</taxon>
        <taxon>Methanobacteriati</taxon>
        <taxon>Methanobacteriota</taxon>
        <taxon>Stenosarchaea group</taxon>
        <taxon>Halobacteria</taxon>
        <taxon>Halobacteriales</taxon>
        <taxon>Natrialbaceae</taxon>
        <taxon>Natrialba</taxon>
    </lineage>
</organism>
<dbReference type="EMBL" id="AOIN01000069">
    <property type="protein sequence ID" value="ELY97289.1"/>
    <property type="molecule type" value="Genomic_DNA"/>
</dbReference>
<protein>
    <submittedName>
        <fullName evidence="1">Uncharacterized protein</fullName>
    </submittedName>
</protein>
<evidence type="ECO:0000313" key="1">
    <source>
        <dbReference type="EMBL" id="ELY97289.1"/>
    </source>
</evidence>
<sequence length="122" mass="13757">MEQYTGKTILSLELRSSIIIGLSMIYKSSVMETSIHISKIPTLTKGPNEQMKRTFMLHNLDDLLAIMSTVNVDIRRSSHGRRQRALQLSLLVSLTCQRRHSSTISERITSSSEAPLTQIVTQ</sequence>
<proteinExistence type="predicted"/>
<gene>
    <name evidence="1" type="ORF">C482_13685</name>
</gene>
<comment type="caution">
    <text evidence="1">The sequence shown here is derived from an EMBL/GenBank/DDBJ whole genome shotgun (WGS) entry which is preliminary data.</text>
</comment>
<keyword evidence="2" id="KW-1185">Reference proteome</keyword>
<name>M0AFG5_9EURY</name>
<reference evidence="1 2" key="1">
    <citation type="journal article" date="2014" name="PLoS Genet.">
        <title>Phylogenetically driven sequencing of extremely halophilic archaea reveals strategies for static and dynamic osmo-response.</title>
        <authorList>
            <person name="Becker E.A."/>
            <person name="Seitzer P.M."/>
            <person name="Tritt A."/>
            <person name="Larsen D."/>
            <person name="Krusor M."/>
            <person name="Yao A.I."/>
            <person name="Wu D."/>
            <person name="Madern D."/>
            <person name="Eisen J.A."/>
            <person name="Darling A.E."/>
            <person name="Facciotti M.T."/>
        </authorList>
    </citation>
    <scope>NUCLEOTIDE SEQUENCE [LARGE SCALE GENOMIC DNA]</scope>
    <source>
        <strain evidence="1 2">JCM 10990</strain>
    </source>
</reference>
<dbReference type="STRING" id="1227492.C482_13685"/>
<dbReference type="AlphaFoldDB" id="M0AFG5"/>
<evidence type="ECO:0000313" key="2">
    <source>
        <dbReference type="Proteomes" id="UP000011693"/>
    </source>
</evidence>
<accession>M0AFG5</accession>
<dbReference type="Proteomes" id="UP000011693">
    <property type="component" value="Unassembled WGS sequence"/>
</dbReference>